<dbReference type="InterPro" id="IPR015854">
    <property type="entry name" value="ABC_transpr_LolD-like"/>
</dbReference>
<keyword evidence="3" id="KW-0812">Transmembrane</keyword>
<feature type="transmembrane region" description="Helical" evidence="3">
    <location>
        <begin position="270"/>
        <end position="287"/>
    </location>
</feature>
<dbReference type="SUPFAM" id="SSF52540">
    <property type="entry name" value="P-loop containing nucleoside triphosphate hydrolases"/>
    <property type="match status" value="1"/>
</dbReference>
<reference evidence="5" key="1">
    <citation type="submission" date="2014-11" db="EMBL/GenBank/DDBJ databases">
        <authorList>
            <person name="Zhu J."/>
            <person name="Qi W."/>
            <person name="Song R."/>
        </authorList>
    </citation>
    <scope>NUCLEOTIDE SEQUENCE</scope>
</reference>
<feature type="transmembrane region" description="Helical" evidence="3">
    <location>
        <begin position="407"/>
        <end position="426"/>
    </location>
</feature>
<dbReference type="InterPro" id="IPR003593">
    <property type="entry name" value="AAA+_ATPase"/>
</dbReference>
<dbReference type="PANTHER" id="PTHR24220">
    <property type="entry name" value="IMPORT ATP-BINDING PROTEIN"/>
    <property type="match status" value="1"/>
</dbReference>
<keyword evidence="3" id="KW-0472">Membrane</keyword>
<reference evidence="5" key="2">
    <citation type="journal article" date="2015" name="ISME J.">
        <title>A new class of marine Euryarchaeota group II from the Mediterranean deep chlorophyll maximum.</title>
        <authorList>
            <person name="Martin-Cuadrado A.B."/>
            <person name="Garcia-Heredia I."/>
            <person name="Molto A.G."/>
            <person name="Lopez-Ubeda R."/>
            <person name="Kimes N."/>
            <person name="Lopez-Garcia P."/>
            <person name="Moreira D."/>
            <person name="Rodriguez-Valera F."/>
        </authorList>
    </citation>
    <scope>NUCLEOTIDE SEQUENCE</scope>
</reference>
<accession>A0A1B1TE89</accession>
<feature type="transmembrane region" description="Helical" evidence="3">
    <location>
        <begin position="376"/>
        <end position="400"/>
    </location>
</feature>
<name>A0A1B1TE89_9ARCH</name>
<feature type="domain" description="ABC transporter" evidence="4">
    <location>
        <begin position="7"/>
        <end position="246"/>
    </location>
</feature>
<evidence type="ECO:0000256" key="3">
    <source>
        <dbReference type="SAM" id="Phobius"/>
    </source>
</evidence>
<dbReference type="Gene3D" id="3.40.50.300">
    <property type="entry name" value="P-loop containing nucleotide triphosphate hydrolases"/>
    <property type="match status" value="1"/>
</dbReference>
<evidence type="ECO:0000313" key="5">
    <source>
        <dbReference type="EMBL" id="ANV80601.1"/>
    </source>
</evidence>
<dbReference type="GO" id="GO:0005524">
    <property type="term" value="F:ATP binding"/>
    <property type="evidence" value="ECO:0007669"/>
    <property type="project" value="UniProtKB-KW"/>
</dbReference>
<keyword evidence="3" id="KW-1133">Transmembrane helix</keyword>
<dbReference type="EMBL" id="KP211896">
    <property type="protein sequence ID" value="ANV80601.1"/>
    <property type="molecule type" value="Genomic_DNA"/>
</dbReference>
<dbReference type="InterPro" id="IPR003439">
    <property type="entry name" value="ABC_transporter-like_ATP-bd"/>
</dbReference>
<feature type="transmembrane region" description="Helical" evidence="3">
    <location>
        <begin position="341"/>
        <end position="364"/>
    </location>
</feature>
<keyword evidence="1" id="KW-0547">Nucleotide-binding</keyword>
<dbReference type="SMART" id="SM00382">
    <property type="entry name" value="AAA"/>
    <property type="match status" value="1"/>
</dbReference>
<sequence length="470" mass="52008">MEVQTLIRISGLQIHRGSRLVISDFDFELLEGEVVTLVGPNGCGKTTLLESIAGMHTISSGSVYWKDDLSEMKLVRDSDGRRNSLPPMGLTLQKNGISGEETVEERIKTVLTVSGCEFDDIKVLELLDCWGLKHRISDRVSQLSGGLARRLSVLSGLAPALLSKKSRVVLLDEPSEGLDKSAKLLLINWLKALILRGHGIVIATHDSDLISIANRTLTFTDNKEINLSSQSQPDSDFIIPNSTNNVPIKKVSSLFNWAYRMEKRNPIDTINRLIPAILALLLSHALVSQEEISLVGTDFLSALILLPSFISVVIPPALISRYAEENCGRWWSAVIGPKFRLSSSIIGSSILLPIPLIYVSWFILSDNLFIPNDSVVYWLWLPCLVMYFVAIAASSLHLLVSDLRRSGASVVALLLLVLVWPFIELVDSLEMIILNGMSWGFSLEEPIFMMFLAGIISLLVWMVSVYLPEA</sequence>
<evidence type="ECO:0000256" key="1">
    <source>
        <dbReference type="ARBA" id="ARBA00022741"/>
    </source>
</evidence>
<feature type="transmembrane region" description="Helical" evidence="3">
    <location>
        <begin position="299"/>
        <end position="320"/>
    </location>
</feature>
<evidence type="ECO:0000259" key="4">
    <source>
        <dbReference type="PROSITE" id="PS50893"/>
    </source>
</evidence>
<dbReference type="AlphaFoldDB" id="A0A1B1TE89"/>
<dbReference type="PROSITE" id="PS50893">
    <property type="entry name" value="ABC_TRANSPORTER_2"/>
    <property type="match status" value="1"/>
</dbReference>
<protein>
    <submittedName>
        <fullName evidence="5">ABC transporter (ABC.CD.A)</fullName>
    </submittedName>
</protein>
<dbReference type="GO" id="GO:0016887">
    <property type="term" value="F:ATP hydrolysis activity"/>
    <property type="evidence" value="ECO:0007669"/>
    <property type="project" value="InterPro"/>
</dbReference>
<proteinExistence type="predicted"/>
<organism evidence="5">
    <name type="scientific">uncultured Poseidoniia archaeon</name>
    <dbReference type="NCBI Taxonomy" id="1697135"/>
    <lineage>
        <taxon>Archaea</taxon>
        <taxon>Methanobacteriati</taxon>
        <taxon>Thermoplasmatota</taxon>
        <taxon>Candidatus Poseidoniia</taxon>
        <taxon>environmental samples</taxon>
    </lineage>
</organism>
<evidence type="ECO:0000256" key="2">
    <source>
        <dbReference type="ARBA" id="ARBA00022840"/>
    </source>
</evidence>
<feature type="transmembrane region" description="Helical" evidence="3">
    <location>
        <begin position="446"/>
        <end position="467"/>
    </location>
</feature>
<keyword evidence="2" id="KW-0067">ATP-binding</keyword>
<dbReference type="GO" id="GO:0022857">
    <property type="term" value="F:transmembrane transporter activity"/>
    <property type="evidence" value="ECO:0007669"/>
    <property type="project" value="TreeGrafter"/>
</dbReference>
<dbReference type="InterPro" id="IPR027417">
    <property type="entry name" value="P-loop_NTPase"/>
</dbReference>
<dbReference type="GO" id="GO:0005886">
    <property type="term" value="C:plasma membrane"/>
    <property type="evidence" value="ECO:0007669"/>
    <property type="project" value="TreeGrafter"/>
</dbReference>
<dbReference type="PANTHER" id="PTHR24220:SF692">
    <property type="entry name" value="ABC TRANSPORTER DOMAIN-CONTAINING PROTEIN"/>
    <property type="match status" value="1"/>
</dbReference>
<dbReference type="Pfam" id="PF00005">
    <property type="entry name" value="ABC_tran"/>
    <property type="match status" value="1"/>
</dbReference>